<accession>A0AA39RU29</accession>
<sequence length="130" mass="15132">MHAFSNHVLVECPIFPFSRSELLCYENEVSFEFCIYREYLTDTFEIYRHDAGYRKIEKCGVHLIFGQHRQHLEEVNGSSRVGEDEDFLCLANVPDNCEEVDEPQKKEGDTQLIKGSHEISESFTAKYMVS</sequence>
<dbReference type="AlphaFoldDB" id="A0AA39RU29"/>
<evidence type="ECO:0000313" key="2">
    <source>
        <dbReference type="Proteomes" id="UP001168877"/>
    </source>
</evidence>
<comment type="caution">
    <text evidence="1">The sequence shown here is derived from an EMBL/GenBank/DDBJ whole genome shotgun (WGS) entry which is preliminary data.</text>
</comment>
<evidence type="ECO:0000313" key="1">
    <source>
        <dbReference type="EMBL" id="KAK0581026.1"/>
    </source>
</evidence>
<gene>
    <name evidence="1" type="ORF">LWI29_008972</name>
</gene>
<keyword evidence="2" id="KW-1185">Reference proteome</keyword>
<proteinExistence type="predicted"/>
<reference evidence="1" key="1">
    <citation type="journal article" date="2022" name="Plant J.">
        <title>Strategies of tolerance reflected in two North American maple genomes.</title>
        <authorList>
            <person name="McEvoy S.L."/>
            <person name="Sezen U.U."/>
            <person name="Trouern-Trend A."/>
            <person name="McMahon S.M."/>
            <person name="Schaberg P.G."/>
            <person name="Yang J."/>
            <person name="Wegrzyn J.L."/>
            <person name="Swenson N.G."/>
        </authorList>
    </citation>
    <scope>NUCLEOTIDE SEQUENCE</scope>
    <source>
        <strain evidence="1">NS2018</strain>
    </source>
</reference>
<dbReference type="Proteomes" id="UP001168877">
    <property type="component" value="Unassembled WGS sequence"/>
</dbReference>
<dbReference type="EMBL" id="JAUESC010000384">
    <property type="protein sequence ID" value="KAK0581026.1"/>
    <property type="molecule type" value="Genomic_DNA"/>
</dbReference>
<reference evidence="1" key="2">
    <citation type="submission" date="2023-06" db="EMBL/GenBank/DDBJ databases">
        <authorList>
            <person name="Swenson N.G."/>
            <person name="Wegrzyn J.L."/>
            <person name="Mcevoy S.L."/>
        </authorList>
    </citation>
    <scope>NUCLEOTIDE SEQUENCE</scope>
    <source>
        <strain evidence="1">NS2018</strain>
        <tissue evidence="1">Leaf</tissue>
    </source>
</reference>
<organism evidence="1 2">
    <name type="scientific">Acer saccharum</name>
    <name type="common">Sugar maple</name>
    <dbReference type="NCBI Taxonomy" id="4024"/>
    <lineage>
        <taxon>Eukaryota</taxon>
        <taxon>Viridiplantae</taxon>
        <taxon>Streptophyta</taxon>
        <taxon>Embryophyta</taxon>
        <taxon>Tracheophyta</taxon>
        <taxon>Spermatophyta</taxon>
        <taxon>Magnoliopsida</taxon>
        <taxon>eudicotyledons</taxon>
        <taxon>Gunneridae</taxon>
        <taxon>Pentapetalae</taxon>
        <taxon>rosids</taxon>
        <taxon>malvids</taxon>
        <taxon>Sapindales</taxon>
        <taxon>Sapindaceae</taxon>
        <taxon>Hippocastanoideae</taxon>
        <taxon>Acereae</taxon>
        <taxon>Acer</taxon>
    </lineage>
</organism>
<protein>
    <submittedName>
        <fullName evidence="1">Uncharacterized protein</fullName>
    </submittedName>
</protein>
<name>A0AA39RU29_ACESA</name>